<organism evidence="3 4">
    <name type="scientific">Lentilactobacillus kisonensis F0435</name>
    <dbReference type="NCBI Taxonomy" id="797516"/>
    <lineage>
        <taxon>Bacteria</taxon>
        <taxon>Bacillati</taxon>
        <taxon>Bacillota</taxon>
        <taxon>Bacilli</taxon>
        <taxon>Lactobacillales</taxon>
        <taxon>Lactobacillaceae</taxon>
        <taxon>Lentilactobacillus</taxon>
    </lineage>
</organism>
<dbReference type="EMBL" id="AGRJ01000008">
    <property type="protein sequence ID" value="EHO54515.1"/>
    <property type="molecule type" value="Genomic_DNA"/>
</dbReference>
<feature type="domain" description="Terminase large subunit-like ATPase" evidence="1">
    <location>
        <begin position="110"/>
        <end position="287"/>
    </location>
</feature>
<accession>H1LBW5</accession>
<evidence type="ECO:0000259" key="2">
    <source>
        <dbReference type="Pfam" id="PF20441"/>
    </source>
</evidence>
<evidence type="ECO:0000313" key="3">
    <source>
        <dbReference type="EMBL" id="EHO54515.1"/>
    </source>
</evidence>
<reference evidence="3 4" key="1">
    <citation type="submission" date="2011-09" db="EMBL/GenBank/DDBJ databases">
        <authorList>
            <person name="Weinstock G."/>
            <person name="Sodergren E."/>
            <person name="Clifton S."/>
            <person name="Fulton L."/>
            <person name="Fulton B."/>
            <person name="Courtney L."/>
            <person name="Fronick C."/>
            <person name="Harrison M."/>
            <person name="Strong C."/>
            <person name="Farmer C."/>
            <person name="Delahaunty K."/>
            <person name="Markovic C."/>
            <person name="Hall O."/>
            <person name="Minx P."/>
            <person name="Tomlinson C."/>
            <person name="Mitreva M."/>
            <person name="Hou S."/>
            <person name="Chen J."/>
            <person name="Wollam A."/>
            <person name="Pepin K.H."/>
            <person name="Johnson M."/>
            <person name="Bhonagiri V."/>
            <person name="Zhang X."/>
            <person name="Suruliraj S."/>
            <person name="Warren W."/>
            <person name="Chinwalla A."/>
            <person name="Mardis E.R."/>
            <person name="Wilson R.K."/>
        </authorList>
    </citation>
    <scope>NUCLEOTIDE SEQUENCE [LARGE SCALE GENOMIC DNA]</scope>
    <source>
        <strain evidence="3 4">F0435</strain>
    </source>
</reference>
<dbReference type="STRING" id="797516.HMPREF9104_00076"/>
<evidence type="ECO:0000259" key="1">
    <source>
        <dbReference type="Pfam" id="PF03354"/>
    </source>
</evidence>
<proteinExistence type="predicted"/>
<dbReference type="Gene3D" id="3.40.50.300">
    <property type="entry name" value="P-loop containing nucleotide triphosphate hydrolases"/>
    <property type="match status" value="1"/>
</dbReference>
<dbReference type="InterPro" id="IPR005021">
    <property type="entry name" value="Terminase_largesu-like"/>
</dbReference>
<dbReference type="HOGENOM" id="CLU_026632_6_1_9"/>
<dbReference type="InterPro" id="IPR046461">
    <property type="entry name" value="TerL_ATPase"/>
</dbReference>
<dbReference type="AlphaFoldDB" id="H1LBW5"/>
<sequence>MNREELKNMGVNEIDDVADFLAYNTEILDLDEVNGMYLSTNLIYVKQVLHHEITVGKKIELAIKRFVSDLNRSINEKDYPFYFDGHQADSAIEFIELLPKTDGSKLELQPFQKWIIGELYGWREKSTGDRRYDRAFISMARKCGKTYLASCFAALGLIKEKVPARNRQVLFVANSAKQARLGYNMLSSEFEQVRKQSPYVRTRVKVRRNKITDNLTGSTCQALSANTNTLEGYGASTGILDEFDQAKTRATYTALQTGQTNVPNSLLMIISTSGVNINCPMHDEYEMLTDVLTGKTKADRYFIAIWELDKREEVFDPNNWIKANPLLCEPTVNKRMTTKLKSDLDLAVKQNNLIPFLSKSMNMWVQASDDSYISADDWSKGKLKKIPDLNNRDVFIGIDLSKSNDLTAVSWLVPIGNGQFYCDSHSWVGTKYGLSSKIKRDGIDYRSMERAGECSITRLDSGIIDYDEVFEYIQELVGKYNWNVKAIAYDPYNFTALLTKFEKDNYPLFEVRQGAITLNIPTRDFRDKLYDGKIKHNGNKILAYAVNNAILKVVNNGWQLDKARNSNRIDPIAALINAFVAGKDYYRESEDISHANSYYESDDFSF</sequence>
<dbReference type="GO" id="GO:0004519">
    <property type="term" value="F:endonuclease activity"/>
    <property type="evidence" value="ECO:0007669"/>
    <property type="project" value="InterPro"/>
</dbReference>
<dbReference type="InterPro" id="IPR046462">
    <property type="entry name" value="TerL_nuclease"/>
</dbReference>
<dbReference type="Proteomes" id="UP000005025">
    <property type="component" value="Unassembled WGS sequence"/>
</dbReference>
<name>H1LBW5_9LACO</name>
<dbReference type="PATRIC" id="fig|797516.3.peg.69"/>
<protein>
    <submittedName>
        <fullName evidence="3">Putative phage terminase, large subunit</fullName>
    </submittedName>
</protein>
<dbReference type="Pfam" id="PF20441">
    <property type="entry name" value="TerL_nuclease"/>
    <property type="match status" value="1"/>
</dbReference>
<dbReference type="PANTHER" id="PTHR41287:SF1">
    <property type="entry name" value="PROTEIN YMFN"/>
    <property type="match status" value="1"/>
</dbReference>
<dbReference type="InterPro" id="IPR027417">
    <property type="entry name" value="P-loop_NTPase"/>
</dbReference>
<gene>
    <name evidence="3" type="ORF">HMPREF9104_00076</name>
</gene>
<dbReference type="Pfam" id="PF03354">
    <property type="entry name" value="TerL_ATPase"/>
    <property type="match status" value="1"/>
</dbReference>
<comment type="caution">
    <text evidence="3">The sequence shown here is derived from an EMBL/GenBank/DDBJ whole genome shotgun (WGS) entry which is preliminary data.</text>
</comment>
<feature type="domain" description="Terminase large subunit-like endonuclease" evidence="2">
    <location>
        <begin position="296"/>
        <end position="580"/>
    </location>
</feature>
<dbReference type="PANTHER" id="PTHR41287">
    <property type="match status" value="1"/>
</dbReference>
<evidence type="ECO:0000313" key="4">
    <source>
        <dbReference type="Proteomes" id="UP000005025"/>
    </source>
</evidence>